<protein>
    <submittedName>
        <fullName evidence="1">Uncharacterized protein</fullName>
    </submittedName>
</protein>
<keyword evidence="2" id="KW-1185">Reference proteome</keyword>
<dbReference type="HOGENOM" id="CLU_2467398_0_0_5"/>
<dbReference type="STRING" id="317655.Sala_2458"/>
<evidence type="ECO:0000313" key="1">
    <source>
        <dbReference type="EMBL" id="ABF54165.1"/>
    </source>
</evidence>
<sequence>MLAMAIGLVCWLTRSIGARGTVSRGHIDVEYRSRQPGAAARKQWSRVARRRTMIDPDKAALLRNSHAGAALRLDRARNFEGYRAELRI</sequence>
<proteinExistence type="predicted"/>
<organism evidence="1 2">
    <name type="scientific">Sphingopyxis alaskensis (strain DSM 13593 / LMG 18877 / RB2256)</name>
    <name type="common">Sphingomonas alaskensis</name>
    <dbReference type="NCBI Taxonomy" id="317655"/>
    <lineage>
        <taxon>Bacteria</taxon>
        <taxon>Pseudomonadati</taxon>
        <taxon>Pseudomonadota</taxon>
        <taxon>Alphaproteobacteria</taxon>
        <taxon>Sphingomonadales</taxon>
        <taxon>Sphingomonadaceae</taxon>
        <taxon>Sphingopyxis</taxon>
    </lineage>
</organism>
<dbReference type="Proteomes" id="UP000006578">
    <property type="component" value="Chromosome"/>
</dbReference>
<dbReference type="AlphaFoldDB" id="Q1GQA7"/>
<reference evidence="1 2" key="1">
    <citation type="journal article" date="2009" name="Proc. Natl. Acad. Sci. U.S.A.">
        <title>The genomic basis of trophic strategy in marine bacteria.</title>
        <authorList>
            <person name="Lauro F.M."/>
            <person name="McDougald D."/>
            <person name="Thomas T."/>
            <person name="Williams T.J."/>
            <person name="Egan S."/>
            <person name="Rice S."/>
            <person name="DeMaere M.Z."/>
            <person name="Ting L."/>
            <person name="Ertan H."/>
            <person name="Johnson J."/>
            <person name="Ferriera S."/>
            <person name="Lapidus A."/>
            <person name="Anderson I."/>
            <person name="Kyrpides N."/>
            <person name="Munk A.C."/>
            <person name="Detter C."/>
            <person name="Han C.S."/>
            <person name="Brown M.V."/>
            <person name="Robb F.T."/>
            <person name="Kjelleberg S."/>
            <person name="Cavicchioli R."/>
        </authorList>
    </citation>
    <scope>NUCLEOTIDE SEQUENCE [LARGE SCALE GENOMIC DNA]</scope>
    <source>
        <strain evidence="2">DSM 13593 / LMG 18877 / RB2256</strain>
    </source>
</reference>
<gene>
    <name evidence="1" type="ordered locus">Sala_2458</name>
</gene>
<evidence type="ECO:0000313" key="2">
    <source>
        <dbReference type="Proteomes" id="UP000006578"/>
    </source>
</evidence>
<name>Q1GQA7_SPHAL</name>
<accession>Q1GQA7</accession>
<dbReference type="KEGG" id="sal:Sala_2458"/>
<dbReference type="EMBL" id="CP000356">
    <property type="protein sequence ID" value="ABF54165.1"/>
    <property type="molecule type" value="Genomic_DNA"/>
</dbReference>